<accession>A0A285X6X8</accession>
<comment type="cofactor">
    <cofactor evidence="1">
        <name>Zn(2+)</name>
        <dbReference type="ChEBI" id="CHEBI:29105"/>
    </cofactor>
</comment>
<gene>
    <name evidence="7" type="ORF">SAMN06296241_2610</name>
</gene>
<dbReference type="AlphaFoldDB" id="A0A285X6X8"/>
<dbReference type="PANTHER" id="PTHR10942">
    <property type="entry name" value="LEISHMANOLYSIN-LIKE PEPTIDASE"/>
    <property type="match status" value="1"/>
</dbReference>
<evidence type="ECO:0000313" key="7">
    <source>
        <dbReference type="EMBL" id="SOC81038.1"/>
    </source>
</evidence>
<proteinExistence type="predicted"/>
<protein>
    <submittedName>
        <fullName evidence="7">Leishmanolysin</fullName>
    </submittedName>
</protein>
<keyword evidence="8" id="KW-1185">Reference proteome</keyword>
<reference evidence="8" key="1">
    <citation type="submission" date="2017-09" db="EMBL/GenBank/DDBJ databases">
        <authorList>
            <person name="Varghese N."/>
            <person name="Submissions S."/>
        </authorList>
    </citation>
    <scope>NUCLEOTIDE SEQUENCE [LARGE SCALE GENOMIC DNA]</scope>
    <source>
        <strain evidence="8">CGMCC 1.12641</strain>
    </source>
</reference>
<dbReference type="Proteomes" id="UP000219193">
    <property type="component" value="Unassembled WGS sequence"/>
</dbReference>
<evidence type="ECO:0000256" key="6">
    <source>
        <dbReference type="ARBA" id="ARBA00023049"/>
    </source>
</evidence>
<dbReference type="GO" id="GO:0007155">
    <property type="term" value="P:cell adhesion"/>
    <property type="evidence" value="ECO:0007669"/>
    <property type="project" value="InterPro"/>
</dbReference>
<dbReference type="SUPFAM" id="SSF55486">
    <property type="entry name" value="Metalloproteases ('zincins'), catalytic domain"/>
    <property type="match status" value="1"/>
</dbReference>
<dbReference type="OrthoDB" id="61573at2"/>
<keyword evidence="4" id="KW-0378">Hydrolase</keyword>
<dbReference type="GO" id="GO:0005737">
    <property type="term" value="C:cytoplasm"/>
    <property type="evidence" value="ECO:0007669"/>
    <property type="project" value="TreeGrafter"/>
</dbReference>
<dbReference type="InterPro" id="IPR024079">
    <property type="entry name" value="MetalloPept_cat_dom_sf"/>
</dbReference>
<dbReference type="InterPro" id="IPR001577">
    <property type="entry name" value="Peptidase_M8"/>
</dbReference>
<dbReference type="Gene3D" id="3.90.132.10">
    <property type="entry name" value="Leishmanolysin , domain 2"/>
    <property type="match status" value="1"/>
</dbReference>
<evidence type="ECO:0000256" key="5">
    <source>
        <dbReference type="ARBA" id="ARBA00022833"/>
    </source>
</evidence>
<evidence type="ECO:0000256" key="2">
    <source>
        <dbReference type="ARBA" id="ARBA00022670"/>
    </source>
</evidence>
<evidence type="ECO:0000256" key="1">
    <source>
        <dbReference type="ARBA" id="ARBA00001947"/>
    </source>
</evidence>
<keyword evidence="5" id="KW-0862">Zinc</keyword>
<dbReference type="RefSeq" id="WP_097056823.1">
    <property type="nucleotide sequence ID" value="NZ_OCMF01000004.1"/>
</dbReference>
<organism evidence="7 8">
    <name type="scientific">Salinimicrobium sediminis</name>
    <dbReference type="NCBI Taxonomy" id="1343891"/>
    <lineage>
        <taxon>Bacteria</taxon>
        <taxon>Pseudomonadati</taxon>
        <taxon>Bacteroidota</taxon>
        <taxon>Flavobacteriia</taxon>
        <taxon>Flavobacteriales</taxon>
        <taxon>Flavobacteriaceae</taxon>
        <taxon>Salinimicrobium</taxon>
    </lineage>
</organism>
<keyword evidence="3" id="KW-0479">Metal-binding</keyword>
<dbReference type="EMBL" id="OCMF01000004">
    <property type="protein sequence ID" value="SOC81038.1"/>
    <property type="molecule type" value="Genomic_DNA"/>
</dbReference>
<sequence length="365" mass="39538">MKKNLNSSGDTFSPDAAPTMSFFSGRNSLTKLFTLGGVIGSLLLSSCSDNTELTDLEADTALEQTGLFTLVPAQENLIEIPGSLTADQKNFNKTTEAPGVDDGRFNITIKYVVDVTDRQKEVFAAAAARWERIIIKDVPSITATIPSAFAGFPPVVSGTVDDIIIEVVIAPIDGPGKILGQAGPRYLRTYDRLPLSGVMYFDVDDLEFLDERDLFENVIVHEMGHVLGIGTLWNYYRQLKQGPASDPYFSGKMANNFWKAEGGTNFLPIENKGGPGTAGGHWRESLLRNELMTGYINYGVNPLSRITAGSLADMGYGTAIVGEAYELQRGTPGVSIDELAKSGDHGLYIAERETILEPIGIIVTE</sequence>
<dbReference type="GO" id="GO:0046872">
    <property type="term" value="F:metal ion binding"/>
    <property type="evidence" value="ECO:0007669"/>
    <property type="project" value="UniProtKB-KW"/>
</dbReference>
<keyword evidence="2" id="KW-0645">Protease</keyword>
<name>A0A285X6X8_9FLAO</name>
<evidence type="ECO:0000313" key="8">
    <source>
        <dbReference type="Proteomes" id="UP000219193"/>
    </source>
</evidence>
<dbReference type="PANTHER" id="PTHR10942:SF0">
    <property type="entry name" value="LEISHMANOLYSIN-LIKE PEPTIDASE"/>
    <property type="match status" value="1"/>
</dbReference>
<evidence type="ECO:0000256" key="3">
    <source>
        <dbReference type="ARBA" id="ARBA00022723"/>
    </source>
</evidence>
<dbReference type="Gene3D" id="3.40.390.10">
    <property type="entry name" value="Collagenase (Catalytic Domain)"/>
    <property type="match status" value="1"/>
</dbReference>
<dbReference type="GO" id="GO:0006508">
    <property type="term" value="P:proteolysis"/>
    <property type="evidence" value="ECO:0007669"/>
    <property type="project" value="UniProtKB-KW"/>
</dbReference>
<dbReference type="GO" id="GO:0004222">
    <property type="term" value="F:metalloendopeptidase activity"/>
    <property type="evidence" value="ECO:0007669"/>
    <property type="project" value="InterPro"/>
</dbReference>
<keyword evidence="6" id="KW-0482">Metalloprotease</keyword>
<dbReference type="Pfam" id="PF01457">
    <property type="entry name" value="Peptidase_M8"/>
    <property type="match status" value="1"/>
</dbReference>
<evidence type="ECO:0000256" key="4">
    <source>
        <dbReference type="ARBA" id="ARBA00022801"/>
    </source>
</evidence>
<dbReference type="GO" id="GO:0016020">
    <property type="term" value="C:membrane"/>
    <property type="evidence" value="ECO:0007669"/>
    <property type="project" value="InterPro"/>
</dbReference>